<feature type="domain" description="GGDEF" evidence="4">
    <location>
        <begin position="284"/>
        <end position="416"/>
    </location>
</feature>
<dbReference type="Gene3D" id="3.30.70.270">
    <property type="match status" value="1"/>
</dbReference>
<evidence type="ECO:0000259" key="2">
    <source>
        <dbReference type="PROSITE" id="PS50883"/>
    </source>
</evidence>
<dbReference type="CDD" id="cd01949">
    <property type="entry name" value="GGDEF"/>
    <property type="match status" value="1"/>
</dbReference>
<dbReference type="SMART" id="SM00052">
    <property type="entry name" value="EAL"/>
    <property type="match status" value="1"/>
</dbReference>
<dbReference type="PROSITE" id="PS50887">
    <property type="entry name" value="GGDEF"/>
    <property type="match status" value="1"/>
</dbReference>
<dbReference type="GO" id="GO:0007165">
    <property type="term" value="P:signal transduction"/>
    <property type="evidence" value="ECO:0007669"/>
    <property type="project" value="InterPro"/>
</dbReference>
<dbReference type="InterPro" id="IPR035919">
    <property type="entry name" value="EAL_sf"/>
</dbReference>
<sequence length="708" mass="76720">MRPHIRSLSALAMRPWTWFRARRHASFAFRFYTTLIPWIVAVNLMVAVAASVWGVREAERTVESVRDDAIQSLVFAIAKPVHDFEFDHVGSLLDDFPRGGSIEATWVTDDTGFVVAQAGRPYKAAIAGVMEVPIVHRKANSVVRVGTLHVAYSNRALWAVALWIGLHSLFLTLATTVVSLVITGRLAQKRVIAPLQHLAGAITRTRRDGTRHRVDLHTDGEFGTVIEGFNAMQARLDRDEQALLEINSRLRRAASEDSLTGLRNRAGFEEGACAVLLQARAARAGVVMLFIDLNRFKTINDTFGHAAGDEVLRTVGQRIAAFAPPGAITARLSGDEFVVMLTGDDVIERADALAGQLGREIGGDLVVDGHRLRPVGSIGFVATNDDYSLASLMIKADAAMYEMKKSLENQPAAYTAHVGRRSQTRISTERALSDGLLGDHFDIAVQPIVDLKTRAPVGGEVLLRLNHPVQGALSPASFIPVAEDCGLMPEIGHHVLARGVEALSALQGEPATAELYLSINVSSIQISQGFLARLETLLSAHDVDPRRVVIELTESMVLKADDGRGDIIRRIQDLGIRVALDDFGTGYSSFTYLKTLRPDIIKIDRSFVQAGGSAIEQGAGVGILHRLEALGDAVARVCGDLDLPMVGEGIESERDIDYCLRAGIRYGQGYLFARPMPLEEFIMWTGARVASGVGGVGGARLAAEERAG</sequence>
<evidence type="ECO:0000313" key="5">
    <source>
        <dbReference type="EMBL" id="PTW61736.1"/>
    </source>
</evidence>
<dbReference type="CDD" id="cd06225">
    <property type="entry name" value="HAMP"/>
    <property type="match status" value="1"/>
</dbReference>
<dbReference type="Gene3D" id="3.20.20.450">
    <property type="entry name" value="EAL domain"/>
    <property type="match status" value="1"/>
</dbReference>
<dbReference type="CDD" id="cd01948">
    <property type="entry name" value="EAL"/>
    <property type="match status" value="1"/>
</dbReference>
<feature type="domain" description="EAL" evidence="2">
    <location>
        <begin position="425"/>
        <end position="689"/>
    </location>
</feature>
<evidence type="ECO:0000259" key="3">
    <source>
        <dbReference type="PROSITE" id="PS50885"/>
    </source>
</evidence>
<dbReference type="PANTHER" id="PTHR33121:SF79">
    <property type="entry name" value="CYCLIC DI-GMP PHOSPHODIESTERASE PDED-RELATED"/>
    <property type="match status" value="1"/>
</dbReference>
<dbReference type="SUPFAM" id="SSF141868">
    <property type="entry name" value="EAL domain-like"/>
    <property type="match status" value="1"/>
</dbReference>
<dbReference type="Pfam" id="PF00563">
    <property type="entry name" value="EAL"/>
    <property type="match status" value="1"/>
</dbReference>
<dbReference type="GO" id="GO:0016020">
    <property type="term" value="C:membrane"/>
    <property type="evidence" value="ECO:0007669"/>
    <property type="project" value="InterPro"/>
</dbReference>
<organism evidence="5 6">
    <name type="scientific">Breoghania corrubedonensis</name>
    <dbReference type="NCBI Taxonomy" id="665038"/>
    <lineage>
        <taxon>Bacteria</taxon>
        <taxon>Pseudomonadati</taxon>
        <taxon>Pseudomonadota</taxon>
        <taxon>Alphaproteobacteria</taxon>
        <taxon>Hyphomicrobiales</taxon>
        <taxon>Stappiaceae</taxon>
        <taxon>Breoghania</taxon>
    </lineage>
</organism>
<keyword evidence="1" id="KW-0472">Membrane</keyword>
<gene>
    <name evidence="5" type="ORF">C8N35_102452</name>
</gene>
<dbReference type="InterPro" id="IPR000160">
    <property type="entry name" value="GGDEF_dom"/>
</dbReference>
<proteinExistence type="predicted"/>
<dbReference type="GO" id="GO:0071111">
    <property type="term" value="F:cyclic-guanylate-specific phosphodiesterase activity"/>
    <property type="evidence" value="ECO:0007669"/>
    <property type="project" value="InterPro"/>
</dbReference>
<dbReference type="Pfam" id="PF00672">
    <property type="entry name" value="HAMP"/>
    <property type="match status" value="1"/>
</dbReference>
<protein>
    <submittedName>
        <fullName evidence="5">Diguanylate cyclase (GGDEF)-like protein</fullName>
    </submittedName>
</protein>
<evidence type="ECO:0000313" key="6">
    <source>
        <dbReference type="Proteomes" id="UP000244081"/>
    </source>
</evidence>
<keyword evidence="1" id="KW-1133">Transmembrane helix</keyword>
<dbReference type="Proteomes" id="UP000244081">
    <property type="component" value="Unassembled WGS sequence"/>
</dbReference>
<dbReference type="InterPro" id="IPR029787">
    <property type="entry name" value="Nucleotide_cyclase"/>
</dbReference>
<evidence type="ECO:0000256" key="1">
    <source>
        <dbReference type="SAM" id="Phobius"/>
    </source>
</evidence>
<reference evidence="5 6" key="1">
    <citation type="submission" date="2018-04" db="EMBL/GenBank/DDBJ databases">
        <title>Genomic Encyclopedia of Archaeal and Bacterial Type Strains, Phase II (KMG-II): from individual species to whole genera.</title>
        <authorList>
            <person name="Goeker M."/>
        </authorList>
    </citation>
    <scope>NUCLEOTIDE SEQUENCE [LARGE SCALE GENOMIC DNA]</scope>
    <source>
        <strain evidence="5 6">DSM 23382</strain>
    </source>
</reference>
<dbReference type="RefSeq" id="WP_107989569.1">
    <property type="nucleotide sequence ID" value="NZ_QAYG01000002.1"/>
</dbReference>
<dbReference type="PROSITE" id="PS50885">
    <property type="entry name" value="HAMP"/>
    <property type="match status" value="1"/>
</dbReference>
<dbReference type="NCBIfam" id="TIGR00254">
    <property type="entry name" value="GGDEF"/>
    <property type="match status" value="1"/>
</dbReference>
<dbReference type="EMBL" id="QAYG01000002">
    <property type="protein sequence ID" value="PTW61736.1"/>
    <property type="molecule type" value="Genomic_DNA"/>
</dbReference>
<feature type="transmembrane region" description="Helical" evidence="1">
    <location>
        <begin position="156"/>
        <end position="182"/>
    </location>
</feature>
<dbReference type="SUPFAM" id="SSF55073">
    <property type="entry name" value="Nucleotide cyclase"/>
    <property type="match status" value="1"/>
</dbReference>
<dbReference type="InterPro" id="IPR003660">
    <property type="entry name" value="HAMP_dom"/>
</dbReference>
<feature type="domain" description="HAMP" evidence="3">
    <location>
        <begin position="189"/>
        <end position="241"/>
    </location>
</feature>
<accession>A0A2T5VDC5</accession>
<keyword evidence="1" id="KW-0812">Transmembrane</keyword>
<dbReference type="AlphaFoldDB" id="A0A2T5VDC5"/>
<dbReference type="PROSITE" id="PS50883">
    <property type="entry name" value="EAL"/>
    <property type="match status" value="1"/>
</dbReference>
<evidence type="ECO:0000259" key="4">
    <source>
        <dbReference type="PROSITE" id="PS50887"/>
    </source>
</evidence>
<feature type="transmembrane region" description="Helical" evidence="1">
    <location>
        <begin position="29"/>
        <end position="53"/>
    </location>
</feature>
<dbReference type="SMART" id="SM00304">
    <property type="entry name" value="HAMP"/>
    <property type="match status" value="1"/>
</dbReference>
<dbReference type="InterPro" id="IPR001633">
    <property type="entry name" value="EAL_dom"/>
</dbReference>
<dbReference type="InterPro" id="IPR050706">
    <property type="entry name" value="Cyclic-di-GMP_PDE-like"/>
</dbReference>
<dbReference type="InterPro" id="IPR043128">
    <property type="entry name" value="Rev_trsase/Diguanyl_cyclase"/>
</dbReference>
<name>A0A2T5VDC5_9HYPH</name>
<dbReference type="SMART" id="SM00267">
    <property type="entry name" value="GGDEF"/>
    <property type="match status" value="1"/>
</dbReference>
<dbReference type="PANTHER" id="PTHR33121">
    <property type="entry name" value="CYCLIC DI-GMP PHOSPHODIESTERASE PDEF"/>
    <property type="match status" value="1"/>
</dbReference>
<keyword evidence="6" id="KW-1185">Reference proteome</keyword>
<comment type="caution">
    <text evidence="5">The sequence shown here is derived from an EMBL/GenBank/DDBJ whole genome shotgun (WGS) entry which is preliminary data.</text>
</comment>
<dbReference type="Pfam" id="PF00990">
    <property type="entry name" value="GGDEF"/>
    <property type="match status" value="1"/>
</dbReference>
<dbReference type="Gene3D" id="6.10.340.10">
    <property type="match status" value="1"/>
</dbReference>
<dbReference type="OrthoDB" id="9814202at2"/>